<dbReference type="STRING" id="321763.SAMN04488692_1252"/>
<accession>A0A1G9S0U2</accession>
<dbReference type="InterPro" id="IPR027417">
    <property type="entry name" value="P-loop_NTPase"/>
</dbReference>
<dbReference type="EMBL" id="FNGO01000025">
    <property type="protein sequence ID" value="SDM28897.1"/>
    <property type="molecule type" value="Genomic_DNA"/>
</dbReference>
<dbReference type="RefSeq" id="WP_089761651.1">
    <property type="nucleotide sequence ID" value="NZ_FNGO01000025.1"/>
</dbReference>
<dbReference type="OrthoDB" id="9757917at2"/>
<protein>
    <recommendedName>
        <fullName evidence="3">Part of AAA domain-containing protein</fullName>
    </recommendedName>
</protein>
<dbReference type="AlphaFoldDB" id="A0A1G9S0U2"/>
<evidence type="ECO:0000313" key="1">
    <source>
        <dbReference type="EMBL" id="SDM28897.1"/>
    </source>
</evidence>
<name>A0A1G9S0U2_9FIRM</name>
<reference evidence="1 2" key="1">
    <citation type="submission" date="2016-10" db="EMBL/GenBank/DDBJ databases">
        <authorList>
            <person name="de Groot N.N."/>
        </authorList>
    </citation>
    <scope>NUCLEOTIDE SEQUENCE [LARGE SCALE GENOMIC DNA]</scope>
    <source>
        <strain evidence="1 2">SLAS-1</strain>
    </source>
</reference>
<organism evidence="1 2">
    <name type="scientific">Halarsenatibacter silvermanii</name>
    <dbReference type="NCBI Taxonomy" id="321763"/>
    <lineage>
        <taxon>Bacteria</taxon>
        <taxon>Bacillati</taxon>
        <taxon>Bacillota</taxon>
        <taxon>Clostridia</taxon>
        <taxon>Halanaerobiales</taxon>
        <taxon>Halarsenatibacteraceae</taxon>
        <taxon>Halarsenatibacter</taxon>
    </lineage>
</organism>
<sequence length="427" mass="49161">MSGDKEVLNLLIKNATKVNRRDNSLLMRRIRRYKDFDLVNGSLSANKLINALYKCKPDEYDLTNGSIRDGDNKFSYKLKKIRKNSNTRREETGLSPLAVGFPFFEGWLGDWYRGPLVLTPVELELVKNDNKINNWVFNIDKNAEINVNLALLITLQQELGIEFEPEEVPEWEAQEVVENPEQFWHEIKNYFPNELIDNWNVLNEEIEEFPEIPRDETPDKINNQSSLILKPYAILGHFPQGKNSLVNDLIGIKDYNDQGQLPELIKHILGNYKNETISKVVTEEVKNVDDYKEKERLKILPADVTQEEVLLQSRKSKALVVQGPPGTGKSQTIVNLIGDSLKENEKILLVCEKRVALEVVYDMLKDLELDFLTVMVGGSGTKKHEARNHVYNTLRQIAQSSKQTRKVNLDKNNRVIDKNVENLNNYT</sequence>
<gene>
    <name evidence="1" type="ORF">SAMN04488692_1252</name>
</gene>
<dbReference type="InterPro" id="IPR025103">
    <property type="entry name" value="DUF4011"/>
</dbReference>
<proteinExistence type="predicted"/>
<dbReference type="Gene3D" id="3.40.50.300">
    <property type="entry name" value="P-loop containing nucleotide triphosphate hydrolases"/>
    <property type="match status" value="1"/>
</dbReference>
<dbReference type="SUPFAM" id="SSF52540">
    <property type="entry name" value="P-loop containing nucleoside triphosphate hydrolases"/>
    <property type="match status" value="1"/>
</dbReference>
<dbReference type="Proteomes" id="UP000199476">
    <property type="component" value="Unassembled WGS sequence"/>
</dbReference>
<dbReference type="Pfam" id="PF13195">
    <property type="entry name" value="DUF4011"/>
    <property type="match status" value="1"/>
</dbReference>
<keyword evidence="2" id="KW-1185">Reference proteome</keyword>
<evidence type="ECO:0008006" key="3">
    <source>
        <dbReference type="Google" id="ProtNLM"/>
    </source>
</evidence>
<evidence type="ECO:0000313" key="2">
    <source>
        <dbReference type="Proteomes" id="UP000199476"/>
    </source>
</evidence>